<dbReference type="eggNOG" id="KOG0406">
    <property type="taxonomic scope" value="Eukaryota"/>
</dbReference>
<accession>A0A0E0N7M8</accession>
<sequence length="687" mass="76653">MLFVLQFIFIVKAKNTLGSKQPNMADPVKLIGAFGSPFVHRAEVALRLKGVAYEFIHEDLDNKSDLLLAKNPIHKKVPVLLHGDRAICESLVIVEYADEEGLLKETKENLALLEAQLHGKRFFAGDSVGYLDIVASGLAHWISVVEEVTGVSLMGGADEDDEYPALRRWAKEYTTDETVMQCLPSREHLAAFFAAKKDKLKMVAKAMLHQNNSQKHSEANMADPVKLIGAFGSPFVHRVEAALQLKGVAYELIHEDLENKSNLLLASNPVHKKVPVLLDGGRAICESLVIVEYVDDAFDGPPILPADPYDRATARFWAQFIDHKANLFMLLHHCVHCTLPLLLALWLDGEEQKGFLKETKENLSLLEAQLEGKRFFAGDAVGYLDVAAGGMAHWIGVLEEVTGVSVIGSEDDDEYPSLQRWIKEYANIDAVKLSLPDREELVAFYTRNKYKYKMMFRAMLISAFGSPFGHRAEAALRLKGVQYELLLEDLRSKSDLLLAHNPVHKLVPVLLHSDGRSVAESLVVVQYVDDAFHGPPLLPADPYARAQARFWAQFIDDKFSRPFWLSFWMEDGEKKEAFVREAKENLRPLEAQLDGGNKRFFGGDAIGLVDIAASGLAHWVGVFEEVTGVSLVSEREFPALCRWSQRYVNDGAVRQCLPSRDELVALFTANKEAYTLLAKANKPSSTS</sequence>
<dbReference type="SFLD" id="SFLDG01152">
    <property type="entry name" value="Main.3:_Omega-_and_Tau-like"/>
    <property type="match status" value="2"/>
</dbReference>
<dbReference type="CDD" id="cd03185">
    <property type="entry name" value="GST_C_Tau"/>
    <property type="match status" value="3"/>
</dbReference>
<dbReference type="GO" id="GO:0004364">
    <property type="term" value="F:glutathione transferase activity"/>
    <property type="evidence" value="ECO:0007669"/>
    <property type="project" value="UniProtKB-EC"/>
</dbReference>
<dbReference type="InterPro" id="IPR045073">
    <property type="entry name" value="Omega/Tau-like"/>
</dbReference>
<organism evidence="6 7">
    <name type="scientific">Oryza rufipogon</name>
    <name type="common">Brownbeard rice</name>
    <name type="synonym">Asian wild rice</name>
    <dbReference type="NCBI Taxonomy" id="4529"/>
    <lineage>
        <taxon>Eukaryota</taxon>
        <taxon>Viridiplantae</taxon>
        <taxon>Streptophyta</taxon>
        <taxon>Embryophyta</taxon>
        <taxon>Tracheophyta</taxon>
        <taxon>Spermatophyta</taxon>
        <taxon>Magnoliopsida</taxon>
        <taxon>Liliopsida</taxon>
        <taxon>Poales</taxon>
        <taxon>Poaceae</taxon>
        <taxon>BOP clade</taxon>
        <taxon>Oryzoideae</taxon>
        <taxon>Oryzeae</taxon>
        <taxon>Oryzinae</taxon>
        <taxon>Oryza</taxon>
    </lineage>
</organism>
<feature type="domain" description="GST C-terminal" evidence="5">
    <location>
        <begin position="541"/>
        <end position="667"/>
    </location>
</feature>
<dbReference type="InterPro" id="IPR045074">
    <property type="entry name" value="GST_C_Tau"/>
</dbReference>
<dbReference type="Gramene" id="ORUFI01G47380.1">
    <property type="protein sequence ID" value="ORUFI01G47380.1"/>
    <property type="gene ID" value="ORUFI01G47380"/>
</dbReference>
<dbReference type="GO" id="GO:0005737">
    <property type="term" value="C:cytoplasm"/>
    <property type="evidence" value="ECO:0007669"/>
    <property type="project" value="TreeGrafter"/>
</dbReference>
<feature type="domain" description="GST N-terminal" evidence="4">
    <location>
        <begin position="223"/>
        <end position="302"/>
    </location>
</feature>
<evidence type="ECO:0000259" key="5">
    <source>
        <dbReference type="PROSITE" id="PS50405"/>
    </source>
</evidence>
<evidence type="ECO:0000256" key="3">
    <source>
        <dbReference type="ARBA" id="ARBA00047960"/>
    </source>
</evidence>
<dbReference type="AlphaFoldDB" id="A0A0E0N7M8"/>
<dbReference type="PANTHER" id="PTHR11260">
    <property type="entry name" value="GLUTATHIONE S-TRANSFERASE, GST, SUPERFAMILY, GST DOMAIN CONTAINING"/>
    <property type="match status" value="1"/>
</dbReference>
<feature type="domain" description="GST N-terminal" evidence="4">
    <location>
        <begin position="26"/>
        <end position="105"/>
    </location>
</feature>
<dbReference type="SFLD" id="SFLDS00019">
    <property type="entry name" value="Glutathione_Transferase_(cytos"/>
    <property type="match status" value="2"/>
</dbReference>
<comment type="catalytic activity">
    <reaction evidence="3">
        <text>RX + glutathione = an S-substituted glutathione + a halide anion + H(+)</text>
        <dbReference type="Rhea" id="RHEA:16437"/>
        <dbReference type="ChEBI" id="CHEBI:15378"/>
        <dbReference type="ChEBI" id="CHEBI:16042"/>
        <dbReference type="ChEBI" id="CHEBI:17792"/>
        <dbReference type="ChEBI" id="CHEBI:57925"/>
        <dbReference type="ChEBI" id="CHEBI:90779"/>
        <dbReference type="EC" id="2.5.1.18"/>
    </reaction>
</comment>
<dbReference type="Pfam" id="PF00043">
    <property type="entry name" value="GST_C"/>
    <property type="match status" value="1"/>
</dbReference>
<dbReference type="InterPro" id="IPR004046">
    <property type="entry name" value="GST_C"/>
</dbReference>
<dbReference type="InterPro" id="IPR036249">
    <property type="entry name" value="Thioredoxin-like_sf"/>
</dbReference>
<evidence type="ECO:0000256" key="2">
    <source>
        <dbReference type="ARBA" id="ARBA00022679"/>
    </source>
</evidence>
<dbReference type="Proteomes" id="UP000008022">
    <property type="component" value="Unassembled WGS sequence"/>
</dbReference>
<keyword evidence="2" id="KW-0808">Transferase</keyword>
<reference evidence="6" key="2">
    <citation type="submission" date="2015-06" db="UniProtKB">
        <authorList>
            <consortium name="EnsemblPlants"/>
        </authorList>
    </citation>
    <scope>IDENTIFICATION</scope>
</reference>
<dbReference type="PANTHER" id="PTHR11260:SF763">
    <property type="entry name" value="GLUTATHIONE TRANSFERASE"/>
    <property type="match status" value="1"/>
</dbReference>
<evidence type="ECO:0000313" key="7">
    <source>
        <dbReference type="Proteomes" id="UP000008022"/>
    </source>
</evidence>
<dbReference type="EnsemblPlants" id="ORUFI01G47380.1">
    <property type="protein sequence ID" value="ORUFI01G47380.1"/>
    <property type="gene ID" value="ORUFI01G47380"/>
</dbReference>
<feature type="domain" description="GST C-terminal" evidence="5">
    <location>
        <begin position="307"/>
        <end position="452"/>
    </location>
</feature>
<proteinExistence type="predicted"/>
<evidence type="ECO:0000256" key="1">
    <source>
        <dbReference type="ARBA" id="ARBA00012452"/>
    </source>
</evidence>
<name>A0A0E0N7M8_ORYRU</name>
<feature type="domain" description="GST N-terminal" evidence="4">
    <location>
        <begin position="456"/>
        <end position="536"/>
    </location>
</feature>
<dbReference type="InterPro" id="IPR040079">
    <property type="entry name" value="Glutathione_S-Trfase"/>
</dbReference>
<dbReference type="EC" id="2.5.1.18" evidence="1"/>
<dbReference type="FunFam" id="1.20.1050.10:FF:000012">
    <property type="entry name" value="Tau class glutathione S-transferase"/>
    <property type="match status" value="2"/>
</dbReference>
<dbReference type="Pfam" id="PF13409">
    <property type="entry name" value="GST_N_2"/>
    <property type="match status" value="1"/>
</dbReference>
<dbReference type="SUPFAM" id="SSF52833">
    <property type="entry name" value="Thioredoxin-like"/>
    <property type="match status" value="3"/>
</dbReference>
<dbReference type="InterPro" id="IPR010987">
    <property type="entry name" value="Glutathione-S-Trfase_C-like"/>
</dbReference>
<evidence type="ECO:0000313" key="6">
    <source>
        <dbReference type="EnsemblPlants" id="ORUFI01G47380.1"/>
    </source>
</evidence>
<dbReference type="PROSITE" id="PS50404">
    <property type="entry name" value="GST_NTER"/>
    <property type="match status" value="3"/>
</dbReference>
<dbReference type="FunFam" id="3.40.30.10:FF:000200">
    <property type="entry name" value="Glutathione S-transferase"/>
    <property type="match status" value="2"/>
</dbReference>
<dbReference type="Pfam" id="PF02798">
    <property type="entry name" value="GST_N"/>
    <property type="match status" value="2"/>
</dbReference>
<dbReference type="HOGENOM" id="CLU_011226_23_1_1"/>
<dbReference type="SFLD" id="SFLDG00358">
    <property type="entry name" value="Main_(cytGST)"/>
    <property type="match status" value="2"/>
</dbReference>
<dbReference type="Gene3D" id="3.40.30.10">
    <property type="entry name" value="Glutaredoxin"/>
    <property type="match status" value="3"/>
</dbReference>
<dbReference type="GO" id="GO:0006749">
    <property type="term" value="P:glutathione metabolic process"/>
    <property type="evidence" value="ECO:0007669"/>
    <property type="project" value="InterPro"/>
</dbReference>
<feature type="domain" description="GST C-terminal" evidence="5">
    <location>
        <begin position="55"/>
        <end position="192"/>
    </location>
</feature>
<reference evidence="7" key="1">
    <citation type="submission" date="2013-06" db="EMBL/GenBank/DDBJ databases">
        <authorList>
            <person name="Zhao Q."/>
        </authorList>
    </citation>
    <scope>NUCLEOTIDE SEQUENCE</scope>
    <source>
        <strain evidence="7">cv. W1943</strain>
    </source>
</reference>
<dbReference type="Gene3D" id="1.20.1050.10">
    <property type="match status" value="2"/>
</dbReference>
<dbReference type="STRING" id="4529.A0A0E0N7M8"/>
<evidence type="ECO:0000259" key="4">
    <source>
        <dbReference type="PROSITE" id="PS50404"/>
    </source>
</evidence>
<protein>
    <recommendedName>
        <fullName evidence="1">glutathione transferase</fullName>
        <ecNumber evidence="1">2.5.1.18</ecNumber>
    </recommendedName>
</protein>
<dbReference type="SUPFAM" id="SSF47616">
    <property type="entry name" value="GST C-terminal domain-like"/>
    <property type="match status" value="3"/>
</dbReference>
<dbReference type="InterPro" id="IPR036282">
    <property type="entry name" value="Glutathione-S-Trfase_C_sf"/>
</dbReference>
<keyword evidence="7" id="KW-1185">Reference proteome</keyword>
<dbReference type="Pfam" id="PF13410">
    <property type="entry name" value="GST_C_2"/>
    <property type="match status" value="2"/>
</dbReference>
<dbReference type="InterPro" id="IPR004045">
    <property type="entry name" value="Glutathione_S-Trfase_N"/>
</dbReference>
<dbReference type="Gene3D" id="1.20.1050.130">
    <property type="match status" value="1"/>
</dbReference>
<dbReference type="CDD" id="cd03058">
    <property type="entry name" value="GST_N_Tau"/>
    <property type="match status" value="3"/>
</dbReference>
<dbReference type="PROSITE" id="PS50405">
    <property type="entry name" value="GST_CTER"/>
    <property type="match status" value="3"/>
</dbReference>